<dbReference type="GO" id="GO:0019867">
    <property type="term" value="C:outer membrane"/>
    <property type="evidence" value="ECO:0007669"/>
    <property type="project" value="InterPro"/>
</dbReference>
<evidence type="ECO:0000259" key="3">
    <source>
        <dbReference type="Pfam" id="PF05433"/>
    </source>
</evidence>
<reference evidence="4 5" key="1">
    <citation type="submission" date="2019-01" db="EMBL/GenBank/DDBJ databases">
        <authorList>
            <person name="Chen W.-M."/>
        </authorList>
    </citation>
    <scope>NUCLEOTIDE SEQUENCE [LARGE SCALE GENOMIC DNA]</scope>
    <source>
        <strain evidence="4 5">KYPC3</strain>
    </source>
</reference>
<dbReference type="InterPro" id="IPR008816">
    <property type="entry name" value="Gly_zipper_2TM_dom"/>
</dbReference>
<keyword evidence="5" id="KW-1185">Reference proteome</keyword>
<evidence type="ECO:0000256" key="2">
    <source>
        <dbReference type="ARBA" id="ARBA00023136"/>
    </source>
</evidence>
<feature type="domain" description="Glycine zipper 2TM" evidence="3">
    <location>
        <begin position="54"/>
        <end position="95"/>
    </location>
</feature>
<evidence type="ECO:0000256" key="1">
    <source>
        <dbReference type="ARBA" id="ARBA00004370"/>
    </source>
</evidence>
<evidence type="ECO:0000313" key="5">
    <source>
        <dbReference type="Proteomes" id="UP000283077"/>
    </source>
</evidence>
<dbReference type="EMBL" id="SACS01000008">
    <property type="protein sequence ID" value="RVU37716.1"/>
    <property type="molecule type" value="Genomic_DNA"/>
</dbReference>
<proteinExistence type="predicted"/>
<dbReference type="OrthoDB" id="8909257at2"/>
<sequence length="158" mass="17317">MTACTSYSQHNRQNYQMATVTQAQPVYRTIEIHKPRRVCEERQQMKRHADSAAPTIVGAIVGGVLGNTIARNSSNRGLGTAAGAVIGGAIGNDVGQKNGTDVMHHETVCYESGTDVEYQSVVDGYQVTYQLQGREYTTLMDRDPGPQMPVYVEPVNKR</sequence>
<comment type="caution">
    <text evidence="4">The sequence shown here is derived from an EMBL/GenBank/DDBJ whole genome shotgun (WGS) entry which is preliminary data.</text>
</comment>
<organism evidence="4 5">
    <name type="scientific">Rheinheimera riviphila</name>
    <dbReference type="NCBI Taxonomy" id="1834037"/>
    <lineage>
        <taxon>Bacteria</taxon>
        <taxon>Pseudomonadati</taxon>
        <taxon>Pseudomonadota</taxon>
        <taxon>Gammaproteobacteria</taxon>
        <taxon>Chromatiales</taxon>
        <taxon>Chromatiaceae</taxon>
        <taxon>Rheinheimera</taxon>
    </lineage>
</organism>
<dbReference type="PANTHER" id="PTHR35603">
    <property type="match status" value="1"/>
</dbReference>
<dbReference type="PANTHER" id="PTHR35603:SF2">
    <property type="entry name" value="OUTER MEMBRANE LIPOPROTEIN"/>
    <property type="match status" value="1"/>
</dbReference>
<accession>A0A437QT93</accession>
<keyword evidence="2" id="KW-0472">Membrane</keyword>
<dbReference type="Proteomes" id="UP000283077">
    <property type="component" value="Unassembled WGS sequence"/>
</dbReference>
<dbReference type="AlphaFoldDB" id="A0A437QT93"/>
<evidence type="ECO:0000313" key="4">
    <source>
        <dbReference type="EMBL" id="RVU37716.1"/>
    </source>
</evidence>
<dbReference type="InterPro" id="IPR051407">
    <property type="entry name" value="Bact_OM_lipoprot/Surf_antigen"/>
</dbReference>
<protein>
    <submittedName>
        <fullName evidence="4">Glycine zipper 2TM domain-containing protein</fullName>
    </submittedName>
</protein>
<dbReference type="Pfam" id="PF05433">
    <property type="entry name" value="Rick_17kDa_Anti"/>
    <property type="match status" value="1"/>
</dbReference>
<name>A0A437QT93_9GAMM</name>
<gene>
    <name evidence="4" type="ORF">EOE67_09105</name>
</gene>
<comment type="subcellular location">
    <subcellularLocation>
        <location evidence="1">Membrane</location>
    </subcellularLocation>
</comment>